<dbReference type="InterPro" id="IPR005331">
    <property type="entry name" value="Sulfotransferase"/>
</dbReference>
<keyword evidence="7" id="KW-0472">Membrane</keyword>
<evidence type="ECO:0000256" key="1">
    <source>
        <dbReference type="ARBA" id="ARBA00004323"/>
    </source>
</evidence>
<evidence type="ECO:0000256" key="7">
    <source>
        <dbReference type="ARBA" id="ARBA00023136"/>
    </source>
</evidence>
<evidence type="ECO:0000256" key="2">
    <source>
        <dbReference type="ARBA" id="ARBA00006339"/>
    </source>
</evidence>
<sequence>MLESCARNTAKYADETMHKQNIYRNLLVNERYKLLICPIPKIGSSFLRTIFKILHHNLTKTDPTTLVGKGDIHSVPFPKLLDFDTTEQKKILSTYTKVMFTRDPLSRIFSAYQNKLVSTNLKYWGSGKGIIKAYRHNPTKKSLSCGHDTRFEEFLDFLIHVSENHNSDKMDVHWKPVHLQCDPCMIQYDIIGKLESFYDDMTETLRTIGAQDKIYLPKVDSLSLAIRKGMMAQEIEISFSHLNELNKLGCISEKEFPLRVVQNFVSHGYIGQFGEKERLELSKIASGPTNAKYLTKWIFKQMEKSDSSYLRNLPKETEKAAYKNLTKDMLLRLKVAYLHDFTLFGYDF</sequence>
<comment type="subcellular location">
    <subcellularLocation>
        <location evidence="1 9">Golgi apparatus membrane</location>
        <topology evidence="1 9">Single-pass type II membrane protein</topology>
    </subcellularLocation>
</comment>
<protein>
    <recommendedName>
        <fullName evidence="9">Carbohydrate sulfotransferase</fullName>
        <ecNumber evidence="9">2.8.2.-</ecNumber>
    </recommendedName>
</protein>
<name>A0A8J1TFU5_OWEFU</name>
<dbReference type="OrthoDB" id="2019940at2759"/>
<evidence type="ECO:0000256" key="8">
    <source>
        <dbReference type="ARBA" id="ARBA00023180"/>
    </source>
</evidence>
<dbReference type="EC" id="2.8.2.-" evidence="9"/>
<evidence type="ECO:0000313" key="11">
    <source>
        <dbReference type="Proteomes" id="UP000749559"/>
    </source>
</evidence>
<dbReference type="Proteomes" id="UP000749559">
    <property type="component" value="Unassembled WGS sequence"/>
</dbReference>
<evidence type="ECO:0000256" key="9">
    <source>
        <dbReference type="RuleBase" id="RU364020"/>
    </source>
</evidence>
<comment type="caution">
    <text evidence="10">The sequence shown here is derived from an EMBL/GenBank/DDBJ whole genome shotgun (WGS) entry which is preliminary data.</text>
</comment>
<dbReference type="EMBL" id="CAIIXF020000002">
    <property type="protein sequence ID" value="CAH1776713.1"/>
    <property type="molecule type" value="Genomic_DNA"/>
</dbReference>
<comment type="similarity">
    <text evidence="2 9">Belongs to the sulfotransferase 2 family.</text>
</comment>
<evidence type="ECO:0000313" key="10">
    <source>
        <dbReference type="EMBL" id="CAH1776713.1"/>
    </source>
</evidence>
<gene>
    <name evidence="10" type="ORF">OFUS_LOCUS3862</name>
</gene>
<keyword evidence="5" id="KW-1133">Transmembrane helix</keyword>
<evidence type="ECO:0000256" key="4">
    <source>
        <dbReference type="ARBA" id="ARBA00022692"/>
    </source>
</evidence>
<reference evidence="10" key="1">
    <citation type="submission" date="2022-03" db="EMBL/GenBank/DDBJ databases">
        <authorList>
            <person name="Martin C."/>
        </authorList>
    </citation>
    <scope>NUCLEOTIDE SEQUENCE</scope>
</reference>
<keyword evidence="11" id="KW-1185">Reference proteome</keyword>
<dbReference type="GO" id="GO:0016051">
    <property type="term" value="P:carbohydrate biosynthetic process"/>
    <property type="evidence" value="ECO:0007669"/>
    <property type="project" value="InterPro"/>
</dbReference>
<dbReference type="PANTHER" id="PTHR12137">
    <property type="entry name" value="CARBOHYDRATE SULFOTRANSFERASE"/>
    <property type="match status" value="1"/>
</dbReference>
<accession>A0A8J1TFU5</accession>
<organism evidence="10 11">
    <name type="scientific">Owenia fusiformis</name>
    <name type="common">Polychaete worm</name>
    <dbReference type="NCBI Taxonomy" id="6347"/>
    <lineage>
        <taxon>Eukaryota</taxon>
        <taxon>Metazoa</taxon>
        <taxon>Spiralia</taxon>
        <taxon>Lophotrochozoa</taxon>
        <taxon>Annelida</taxon>
        <taxon>Polychaeta</taxon>
        <taxon>Sedentaria</taxon>
        <taxon>Canalipalpata</taxon>
        <taxon>Sabellida</taxon>
        <taxon>Oweniida</taxon>
        <taxon>Oweniidae</taxon>
        <taxon>Owenia</taxon>
    </lineage>
</organism>
<evidence type="ECO:0000256" key="3">
    <source>
        <dbReference type="ARBA" id="ARBA00022679"/>
    </source>
</evidence>
<keyword evidence="4" id="KW-0812">Transmembrane</keyword>
<keyword evidence="8 9" id="KW-0325">Glycoprotein</keyword>
<dbReference type="AlphaFoldDB" id="A0A8J1TFU5"/>
<dbReference type="InterPro" id="IPR018011">
    <property type="entry name" value="Carb_sulfotrans_8-10"/>
</dbReference>
<evidence type="ECO:0000256" key="5">
    <source>
        <dbReference type="ARBA" id="ARBA00022989"/>
    </source>
</evidence>
<proteinExistence type="inferred from homology"/>
<dbReference type="Pfam" id="PF03567">
    <property type="entry name" value="Sulfotransfer_2"/>
    <property type="match status" value="1"/>
</dbReference>
<dbReference type="PANTHER" id="PTHR12137:SF54">
    <property type="entry name" value="CARBOHYDRATE SULFOTRANSFERASE"/>
    <property type="match status" value="1"/>
</dbReference>
<keyword evidence="6 9" id="KW-0333">Golgi apparatus</keyword>
<dbReference type="GO" id="GO:0008146">
    <property type="term" value="F:sulfotransferase activity"/>
    <property type="evidence" value="ECO:0007669"/>
    <property type="project" value="InterPro"/>
</dbReference>
<keyword evidence="9" id="KW-0119">Carbohydrate metabolism</keyword>
<keyword evidence="9" id="KW-0735">Signal-anchor</keyword>
<dbReference type="GO" id="GO:0000139">
    <property type="term" value="C:Golgi membrane"/>
    <property type="evidence" value="ECO:0007669"/>
    <property type="project" value="UniProtKB-SubCell"/>
</dbReference>
<evidence type="ECO:0000256" key="6">
    <source>
        <dbReference type="ARBA" id="ARBA00023034"/>
    </source>
</evidence>
<keyword evidence="3 9" id="KW-0808">Transferase</keyword>